<feature type="region of interest" description="Disordered" evidence="4">
    <location>
        <begin position="659"/>
        <end position="704"/>
    </location>
</feature>
<feature type="compositionally biased region" description="Polar residues" evidence="4">
    <location>
        <begin position="19"/>
        <end position="32"/>
    </location>
</feature>
<feature type="compositionally biased region" description="Basic and acidic residues" evidence="4">
    <location>
        <begin position="675"/>
        <end position="685"/>
    </location>
</feature>
<dbReference type="PANTHER" id="PTHR12756">
    <property type="entry name" value="CYTOSOLIC CARBOXYPEPTIDASE"/>
    <property type="match status" value="1"/>
</dbReference>
<dbReference type="Gene3D" id="3.40.630.10">
    <property type="entry name" value="Zn peptidases"/>
    <property type="match status" value="1"/>
</dbReference>
<dbReference type="InterPro" id="IPR000834">
    <property type="entry name" value="Peptidase_M14"/>
</dbReference>
<dbReference type="Pfam" id="PF00246">
    <property type="entry name" value="Peptidase_M14"/>
    <property type="match status" value="1"/>
</dbReference>
<gene>
    <name evidence="6" type="ORF">ECRASSUSDP1_LOCUS2535</name>
</gene>
<evidence type="ECO:0000259" key="5">
    <source>
        <dbReference type="PROSITE" id="PS52035"/>
    </source>
</evidence>
<comment type="caution">
    <text evidence="6">The sequence shown here is derived from an EMBL/GenBank/DDBJ whole genome shotgun (WGS) entry which is preliminary data.</text>
</comment>
<feature type="region of interest" description="Disordered" evidence="4">
    <location>
        <begin position="286"/>
        <end position="347"/>
    </location>
</feature>
<dbReference type="InterPro" id="IPR050821">
    <property type="entry name" value="Cytosolic_carboxypeptidase"/>
</dbReference>
<evidence type="ECO:0000256" key="3">
    <source>
        <dbReference type="PROSITE-ProRule" id="PRU01379"/>
    </source>
</evidence>
<dbReference type="SUPFAM" id="SSF53187">
    <property type="entry name" value="Zn-dependent exopeptidases"/>
    <property type="match status" value="1"/>
</dbReference>
<keyword evidence="7" id="KW-1185">Reference proteome</keyword>
<evidence type="ECO:0000256" key="1">
    <source>
        <dbReference type="ARBA" id="ARBA00001947"/>
    </source>
</evidence>
<comment type="cofactor">
    <cofactor evidence="1">
        <name>Zn(2+)</name>
        <dbReference type="ChEBI" id="CHEBI:29105"/>
    </cofactor>
</comment>
<dbReference type="EMBL" id="CAMPGE010002422">
    <property type="protein sequence ID" value="CAI2361225.1"/>
    <property type="molecule type" value="Genomic_DNA"/>
</dbReference>
<dbReference type="AlphaFoldDB" id="A0AAD1U345"/>
<sequence length="883" mass="101007">MKKKMERIEALQTNIKMAKETSCTSASSGTKNLTRRESSMCVKKKKKKNRKDDESDSEYPALNLFTEKHFAPNDNFPKYIRDHKHKKGIVFTARVHPGESNSSFIAEGLIDFLCGNSKEAIFLRNNYVIKIIPMINPDGVIYGNYRCSLLGVDLNRRWNKPSKILHPTIYNAKQIIKMLDIDRSVALFCDIHGHSRKKNVFMYGCCIDNLEHNSSKVNDTIKLLPYMLSQKNKIFSFKDCTFAVEKEKENTARIALFKELEIINCYTLEASFYGSECLGKIIMDTETESETSEEEKEIDDIEPEIKIPKEQDNDTESSKKETQKSEEAQKDSSDNSPGKKKRKKVIGDIHLRPQHLKKVGIDLLKTSYLFFNENIKIRKLQSLRRIRMKFTRAKSLNKVKQEKKPEKKPEQTTEAIKANVAIKSHIKAMSSPLKVKNDLPKINQDKSKTSHKKMPKPKVKTYKEDSILEMKPTGLENNLEGISHTGLMIENRYDRVDLINTSQSASKNTPDIATNEISEYSNFSNDSYNINSNYTARDFAKPTMVGKMSQVTKLQKFKSSKSNKASKISTINTNFTVESNKTGSGNYDLRSKDLMNYYYNNKTNSSCMKDPRIAYEGESTQLPPLGHTTSSRAEENTLKDFSSSGIDYHATSEIYKGLSQHKKNSHKNTYFNKIDIQKPKPEETKKKKKKRNKSRKIVAKHRSRYSSTVKNFSNGIRKNSISPLNEVEKNNRTETSSKNIPYINETQEASVTDSIKLQFVKLQKFGFPIEPVNSAGYLGTRDYSNVSHISYKDEIDRSYNAFTENQKAHSIKQKIKSNQGIRNPDMMGRARSIRPLPHLNKTRPDASNNINLAINEGNNSIVLTNYKLPRGPYQSKSVARVKR</sequence>
<evidence type="ECO:0000313" key="7">
    <source>
        <dbReference type="Proteomes" id="UP001295684"/>
    </source>
</evidence>
<feature type="domain" description="Peptidase M14" evidence="5">
    <location>
        <begin position="1"/>
        <end position="305"/>
    </location>
</feature>
<feature type="compositionally biased region" description="Acidic residues" evidence="4">
    <location>
        <begin position="286"/>
        <end position="302"/>
    </location>
</feature>
<proteinExistence type="inferred from homology"/>
<evidence type="ECO:0000256" key="2">
    <source>
        <dbReference type="ARBA" id="ARBA00005988"/>
    </source>
</evidence>
<protein>
    <recommendedName>
        <fullName evidence="5">Peptidase M14 domain-containing protein</fullName>
    </recommendedName>
</protein>
<feature type="compositionally biased region" description="Basic residues" evidence="4">
    <location>
        <begin position="686"/>
        <end position="704"/>
    </location>
</feature>
<dbReference type="PANTHER" id="PTHR12756:SF11">
    <property type="entry name" value="CYTOSOLIC CARBOXYPEPTIDASE 1"/>
    <property type="match status" value="1"/>
</dbReference>
<feature type="compositionally biased region" description="Basic and acidic residues" evidence="4">
    <location>
        <begin position="303"/>
        <end position="333"/>
    </location>
</feature>
<dbReference type="GO" id="GO:0006508">
    <property type="term" value="P:proteolysis"/>
    <property type="evidence" value="ECO:0007669"/>
    <property type="project" value="InterPro"/>
</dbReference>
<accession>A0AAD1U345</accession>
<reference evidence="6" key="1">
    <citation type="submission" date="2023-07" db="EMBL/GenBank/DDBJ databases">
        <authorList>
            <consortium name="AG Swart"/>
            <person name="Singh M."/>
            <person name="Singh A."/>
            <person name="Seah K."/>
            <person name="Emmerich C."/>
        </authorList>
    </citation>
    <scope>NUCLEOTIDE SEQUENCE</scope>
    <source>
        <strain evidence="6">DP1</strain>
    </source>
</reference>
<evidence type="ECO:0000313" key="6">
    <source>
        <dbReference type="EMBL" id="CAI2361225.1"/>
    </source>
</evidence>
<name>A0AAD1U345_EUPCR</name>
<dbReference type="GO" id="GO:0004181">
    <property type="term" value="F:metallocarboxypeptidase activity"/>
    <property type="evidence" value="ECO:0007669"/>
    <property type="project" value="InterPro"/>
</dbReference>
<dbReference type="Proteomes" id="UP001295684">
    <property type="component" value="Unassembled WGS sequence"/>
</dbReference>
<feature type="active site" description="Proton donor/acceptor" evidence="3">
    <location>
        <position position="269"/>
    </location>
</feature>
<evidence type="ECO:0000256" key="4">
    <source>
        <dbReference type="SAM" id="MobiDB-lite"/>
    </source>
</evidence>
<feature type="region of interest" description="Disordered" evidence="4">
    <location>
        <begin position="19"/>
        <end position="57"/>
    </location>
</feature>
<organism evidence="6 7">
    <name type="scientific">Euplotes crassus</name>
    <dbReference type="NCBI Taxonomy" id="5936"/>
    <lineage>
        <taxon>Eukaryota</taxon>
        <taxon>Sar</taxon>
        <taxon>Alveolata</taxon>
        <taxon>Ciliophora</taxon>
        <taxon>Intramacronucleata</taxon>
        <taxon>Spirotrichea</taxon>
        <taxon>Hypotrichia</taxon>
        <taxon>Euplotida</taxon>
        <taxon>Euplotidae</taxon>
        <taxon>Moneuplotes</taxon>
    </lineage>
</organism>
<dbReference type="GO" id="GO:0008270">
    <property type="term" value="F:zinc ion binding"/>
    <property type="evidence" value="ECO:0007669"/>
    <property type="project" value="InterPro"/>
</dbReference>
<comment type="similarity">
    <text evidence="2 3">Belongs to the peptidase M14 family.</text>
</comment>
<dbReference type="PROSITE" id="PS52035">
    <property type="entry name" value="PEPTIDASE_M14"/>
    <property type="match status" value="1"/>
</dbReference>